<dbReference type="Proteomes" id="UP001187192">
    <property type="component" value="Unassembled WGS sequence"/>
</dbReference>
<dbReference type="SUPFAM" id="SSF53756">
    <property type="entry name" value="UDP-Glycosyltransferase/glycogen phosphorylase"/>
    <property type="match status" value="1"/>
</dbReference>
<dbReference type="GO" id="GO:0016757">
    <property type="term" value="F:glycosyltransferase activity"/>
    <property type="evidence" value="ECO:0007669"/>
    <property type="project" value="UniProtKB-KW"/>
</dbReference>
<protein>
    <submittedName>
        <fullName evidence="2">Uncharacterized protein</fullName>
    </submittedName>
</protein>
<keyword evidence="1" id="KW-0808">Transferase</keyword>
<reference evidence="2" key="1">
    <citation type="submission" date="2023-07" db="EMBL/GenBank/DDBJ databases">
        <title>draft genome sequence of fig (Ficus carica).</title>
        <authorList>
            <person name="Takahashi T."/>
            <person name="Nishimura K."/>
        </authorList>
    </citation>
    <scope>NUCLEOTIDE SEQUENCE</scope>
</reference>
<comment type="caution">
    <text evidence="2">The sequence shown here is derived from an EMBL/GenBank/DDBJ whole genome shotgun (WGS) entry which is preliminary data.</text>
</comment>
<dbReference type="PANTHER" id="PTHR48046">
    <property type="entry name" value="UDP-GLYCOSYLTRANSFERASE 72E1"/>
    <property type="match status" value="1"/>
</dbReference>
<name>A0AA87YSN7_FICCA</name>
<keyword evidence="1" id="KW-0328">Glycosyltransferase</keyword>
<keyword evidence="3" id="KW-1185">Reference proteome</keyword>
<dbReference type="EMBL" id="BTGU01009280">
    <property type="protein sequence ID" value="GMN22544.1"/>
    <property type="molecule type" value="Genomic_DNA"/>
</dbReference>
<dbReference type="AlphaFoldDB" id="A0AA87YSN7"/>
<accession>A0AA87YSN7</accession>
<dbReference type="PANTHER" id="PTHR48046:SF6">
    <property type="entry name" value="GLYCOSYLTRANSFERASE"/>
    <property type="match status" value="1"/>
</dbReference>
<organism evidence="2 3">
    <name type="scientific">Ficus carica</name>
    <name type="common">Common fig</name>
    <dbReference type="NCBI Taxonomy" id="3494"/>
    <lineage>
        <taxon>Eukaryota</taxon>
        <taxon>Viridiplantae</taxon>
        <taxon>Streptophyta</taxon>
        <taxon>Embryophyta</taxon>
        <taxon>Tracheophyta</taxon>
        <taxon>Spermatophyta</taxon>
        <taxon>Magnoliopsida</taxon>
        <taxon>eudicotyledons</taxon>
        <taxon>Gunneridae</taxon>
        <taxon>Pentapetalae</taxon>
        <taxon>rosids</taxon>
        <taxon>fabids</taxon>
        <taxon>Rosales</taxon>
        <taxon>Moraceae</taxon>
        <taxon>Ficeae</taxon>
        <taxon>Ficus</taxon>
    </lineage>
</organism>
<sequence length="179" mass="20912">MSTTWLMSTTWQRLIRPVRKRWDPLVSPDERVGLGFGEERAEVLVVGEEAKRQRLQRHLLRRMWRRRQTKPKRLIVRVLAGWFYGPDQGPRPGGGFMGTTGPDIEPRLDRRILEPLRLELESVVNGVQLIAWPLYAEQRMNAFMLNQDVKVAPRPKTDENGVVQRRRLRERLRLTNGGA</sequence>
<evidence type="ECO:0000313" key="3">
    <source>
        <dbReference type="Proteomes" id="UP001187192"/>
    </source>
</evidence>
<evidence type="ECO:0000256" key="1">
    <source>
        <dbReference type="ARBA" id="ARBA00022676"/>
    </source>
</evidence>
<gene>
    <name evidence="2" type="ORF">TIFTF001_051218</name>
</gene>
<proteinExistence type="predicted"/>
<evidence type="ECO:0000313" key="2">
    <source>
        <dbReference type="EMBL" id="GMN22544.1"/>
    </source>
</evidence>
<dbReference type="Gene3D" id="3.40.50.2000">
    <property type="entry name" value="Glycogen Phosphorylase B"/>
    <property type="match status" value="1"/>
</dbReference>